<reference evidence="3 4" key="1">
    <citation type="submission" date="2016-03" db="EMBL/GenBank/DDBJ databases">
        <title>Draft genome sequence of the Fonsecaea monophora CBS 269.37.</title>
        <authorList>
            <person name="Bombassaro A."/>
            <person name="Vinicius W.A."/>
            <person name="De Hoog S."/>
            <person name="Sun J."/>
            <person name="Souza E.M."/>
            <person name="Raittz R.T."/>
            <person name="Costa F."/>
            <person name="Leao A.C."/>
            <person name="Tadra-Sfeir M.Z."/>
            <person name="Baura V."/>
            <person name="Balsanelli E."/>
            <person name="Pedrosa F.O."/>
            <person name="Moreno L.F."/>
            <person name="Steffens M.B."/>
            <person name="Xi L."/>
            <person name="Bocca A.L."/>
            <person name="Felipe M.S."/>
            <person name="Teixeira M."/>
            <person name="Telles Filho F.Q."/>
            <person name="Azevedo C.M."/>
            <person name="Gomes R."/>
            <person name="Vicente V.A."/>
        </authorList>
    </citation>
    <scope>NUCLEOTIDE SEQUENCE [LARGE SCALE GENOMIC DNA]</scope>
    <source>
        <strain evidence="3 4">CBS 269.37</strain>
    </source>
</reference>
<accession>A0A177FP18</accession>
<feature type="region of interest" description="Disordered" evidence="1">
    <location>
        <begin position="1"/>
        <end position="41"/>
    </location>
</feature>
<evidence type="ECO:0000313" key="3">
    <source>
        <dbReference type="EMBL" id="OAG45330.1"/>
    </source>
</evidence>
<protein>
    <submittedName>
        <fullName evidence="3">Uncharacterized protein</fullName>
    </submittedName>
</protein>
<dbReference type="OrthoDB" id="4117674at2759"/>
<sequence length="164" mass="17460">MPAKQTMSSGPESSAELEHGMHTQPGESHNQHQHHQHPQGPCQCYRCQKSRGEPTLHPAIGIPLAIATGGLSCAAIGIYRGYIGYRDRAARETIRDIVPEQGGRGPEQAAAIAVRDVADVEHDAGPRATVSSGMPDASLAMEAAPPRYTEIDNGQMTSDATEKV</sequence>
<comment type="caution">
    <text evidence="3">The sequence shown here is derived from an EMBL/GenBank/DDBJ whole genome shotgun (WGS) entry which is preliminary data.</text>
</comment>
<gene>
    <name evidence="3" type="ORF">AYO21_00678</name>
</gene>
<dbReference type="GeneID" id="34595860"/>
<keyword evidence="4" id="KW-1185">Reference proteome</keyword>
<evidence type="ECO:0000313" key="4">
    <source>
        <dbReference type="Proteomes" id="UP000077002"/>
    </source>
</evidence>
<feature type="transmembrane region" description="Helical" evidence="2">
    <location>
        <begin position="60"/>
        <end position="82"/>
    </location>
</feature>
<proteinExistence type="predicted"/>
<dbReference type="AlphaFoldDB" id="A0A177FP18"/>
<feature type="region of interest" description="Disordered" evidence="1">
    <location>
        <begin position="145"/>
        <end position="164"/>
    </location>
</feature>
<dbReference type="RefSeq" id="XP_022517282.1">
    <property type="nucleotide sequence ID" value="XM_022650668.1"/>
</dbReference>
<keyword evidence="2" id="KW-0472">Membrane</keyword>
<feature type="compositionally biased region" description="Polar residues" evidence="1">
    <location>
        <begin position="1"/>
        <end position="12"/>
    </location>
</feature>
<evidence type="ECO:0000256" key="2">
    <source>
        <dbReference type="SAM" id="Phobius"/>
    </source>
</evidence>
<keyword evidence="2" id="KW-1133">Transmembrane helix</keyword>
<evidence type="ECO:0000256" key="1">
    <source>
        <dbReference type="SAM" id="MobiDB-lite"/>
    </source>
</evidence>
<name>A0A177FP18_9EURO</name>
<keyword evidence="2" id="KW-0812">Transmembrane</keyword>
<dbReference type="EMBL" id="LVKK01000002">
    <property type="protein sequence ID" value="OAG45330.1"/>
    <property type="molecule type" value="Genomic_DNA"/>
</dbReference>
<feature type="compositionally biased region" description="Polar residues" evidence="1">
    <location>
        <begin position="152"/>
        <end position="164"/>
    </location>
</feature>
<dbReference type="Proteomes" id="UP000077002">
    <property type="component" value="Unassembled WGS sequence"/>
</dbReference>
<organism evidence="3 4">
    <name type="scientific">Fonsecaea monophora</name>
    <dbReference type="NCBI Taxonomy" id="254056"/>
    <lineage>
        <taxon>Eukaryota</taxon>
        <taxon>Fungi</taxon>
        <taxon>Dikarya</taxon>
        <taxon>Ascomycota</taxon>
        <taxon>Pezizomycotina</taxon>
        <taxon>Eurotiomycetes</taxon>
        <taxon>Chaetothyriomycetidae</taxon>
        <taxon>Chaetothyriales</taxon>
        <taxon>Herpotrichiellaceae</taxon>
        <taxon>Fonsecaea</taxon>
    </lineage>
</organism>